<dbReference type="GO" id="GO:0048870">
    <property type="term" value="P:cell motility"/>
    <property type="evidence" value="ECO:0007669"/>
    <property type="project" value="TreeGrafter"/>
</dbReference>
<dbReference type="PANTHER" id="PTHR33668:SF1">
    <property type="entry name" value="PROTEIN BRICK1"/>
    <property type="match status" value="1"/>
</dbReference>
<reference evidence="6 7" key="1">
    <citation type="submission" date="2015-01" db="EMBL/GenBank/DDBJ databases">
        <title>Evolution of Trichinella species and genotypes.</title>
        <authorList>
            <person name="Korhonen P.K."/>
            <person name="Edoardo P."/>
            <person name="Giuseppe L.R."/>
            <person name="Gasser R.B."/>
        </authorList>
    </citation>
    <scope>NUCLEOTIDE SEQUENCE [LARGE SCALE GENOMIC DNA]</scope>
    <source>
        <strain evidence="6">ISS470</strain>
    </source>
</reference>
<keyword evidence="3" id="KW-0963">Cytoplasm</keyword>
<proteinExistence type="inferred from homology"/>
<dbReference type="GO" id="GO:0008064">
    <property type="term" value="P:regulation of actin polymerization or depolymerization"/>
    <property type="evidence" value="ECO:0007669"/>
    <property type="project" value="TreeGrafter"/>
</dbReference>
<accession>A0A0V1FHU9</accession>
<evidence type="ECO:0000256" key="1">
    <source>
        <dbReference type="ARBA" id="ARBA00004245"/>
    </source>
</evidence>
<dbReference type="OrthoDB" id="10251230at2759"/>
<name>A0A0V1FHU9_TRIPS</name>
<keyword evidence="7" id="KW-1185">Reference proteome</keyword>
<keyword evidence="5" id="KW-0206">Cytoskeleton</keyword>
<dbReference type="GO" id="GO:0007015">
    <property type="term" value="P:actin filament organization"/>
    <property type="evidence" value="ECO:0007669"/>
    <property type="project" value="InterPro"/>
</dbReference>
<dbReference type="PANTHER" id="PTHR33668">
    <property type="entry name" value="PROTEIN BRICK1"/>
    <property type="match status" value="1"/>
</dbReference>
<keyword evidence="4" id="KW-0175">Coiled coil</keyword>
<evidence type="ECO:0000256" key="2">
    <source>
        <dbReference type="ARBA" id="ARBA00005620"/>
    </source>
</evidence>
<dbReference type="AlphaFoldDB" id="A0A0V1FHU9"/>
<dbReference type="InterPro" id="IPR033378">
    <property type="entry name" value="BRICK1"/>
</dbReference>
<dbReference type="GO" id="GO:0044877">
    <property type="term" value="F:protein-containing complex binding"/>
    <property type="evidence" value="ECO:0007669"/>
    <property type="project" value="InterPro"/>
</dbReference>
<evidence type="ECO:0000313" key="7">
    <source>
        <dbReference type="Proteomes" id="UP000054995"/>
    </source>
</evidence>
<dbReference type="Gene3D" id="1.20.5.110">
    <property type="match status" value="1"/>
</dbReference>
<dbReference type="GO" id="GO:0031209">
    <property type="term" value="C:SCAR complex"/>
    <property type="evidence" value="ECO:0007669"/>
    <property type="project" value="InterPro"/>
</dbReference>
<protein>
    <submittedName>
        <fullName evidence="6">Protein BRICK1</fullName>
    </submittedName>
</protein>
<dbReference type="Proteomes" id="UP000054995">
    <property type="component" value="Unassembled WGS sequence"/>
</dbReference>
<gene>
    <name evidence="6" type="primary">NDUFA6</name>
    <name evidence="6" type="ORF">T4D_5207</name>
</gene>
<dbReference type="EMBL" id="JYDT01000086">
    <property type="protein sequence ID" value="KRY85624.1"/>
    <property type="molecule type" value="Genomic_DNA"/>
</dbReference>
<sequence>MQMMSYQPQKHSQSDVKIELQEDWDNRDIAALISHNVKKISDFLCNFELSCKYKINLVNERLNSLEKKIEYLEANVTKSDTLN</sequence>
<comment type="similarity">
    <text evidence="2">Belongs to the BRK1 family.</text>
</comment>
<dbReference type="GO" id="GO:0005856">
    <property type="term" value="C:cytoskeleton"/>
    <property type="evidence" value="ECO:0007669"/>
    <property type="project" value="UniProtKB-SubCell"/>
</dbReference>
<organism evidence="6 7">
    <name type="scientific">Trichinella pseudospiralis</name>
    <name type="common">Parasitic roundworm</name>
    <dbReference type="NCBI Taxonomy" id="6337"/>
    <lineage>
        <taxon>Eukaryota</taxon>
        <taxon>Metazoa</taxon>
        <taxon>Ecdysozoa</taxon>
        <taxon>Nematoda</taxon>
        <taxon>Enoplea</taxon>
        <taxon>Dorylaimia</taxon>
        <taxon>Trichinellida</taxon>
        <taxon>Trichinellidae</taxon>
        <taxon>Trichinella</taxon>
    </lineage>
</organism>
<evidence type="ECO:0000256" key="3">
    <source>
        <dbReference type="ARBA" id="ARBA00022490"/>
    </source>
</evidence>
<comment type="caution">
    <text evidence="6">The sequence shown here is derived from an EMBL/GenBank/DDBJ whole genome shotgun (WGS) entry which is preliminary data.</text>
</comment>
<evidence type="ECO:0000313" key="6">
    <source>
        <dbReference type="EMBL" id="KRY85624.1"/>
    </source>
</evidence>
<evidence type="ECO:0000256" key="5">
    <source>
        <dbReference type="ARBA" id="ARBA00023212"/>
    </source>
</evidence>
<comment type="subcellular location">
    <subcellularLocation>
        <location evidence="1">Cytoplasm</location>
        <location evidence="1">Cytoskeleton</location>
    </subcellularLocation>
</comment>
<evidence type="ECO:0000256" key="4">
    <source>
        <dbReference type="ARBA" id="ARBA00023054"/>
    </source>
</evidence>